<evidence type="ECO:0000313" key="8">
    <source>
        <dbReference type="Proteomes" id="UP000272771"/>
    </source>
</evidence>
<evidence type="ECO:0000259" key="6">
    <source>
        <dbReference type="PROSITE" id="PS51935"/>
    </source>
</evidence>
<evidence type="ECO:0000256" key="4">
    <source>
        <dbReference type="ARBA" id="ARBA00022807"/>
    </source>
</evidence>
<evidence type="ECO:0000256" key="5">
    <source>
        <dbReference type="SAM" id="SignalP"/>
    </source>
</evidence>
<gene>
    <name evidence="7" type="primary">spr_2</name>
    <name evidence="7" type="ORF">NCTC12742_00754</name>
</gene>
<dbReference type="Proteomes" id="UP000272771">
    <property type="component" value="Chromosome"/>
</dbReference>
<keyword evidence="4" id="KW-0788">Thiol protease</keyword>
<evidence type="ECO:0000256" key="2">
    <source>
        <dbReference type="ARBA" id="ARBA00022670"/>
    </source>
</evidence>
<dbReference type="GO" id="GO:0006508">
    <property type="term" value="P:proteolysis"/>
    <property type="evidence" value="ECO:0007669"/>
    <property type="project" value="UniProtKB-KW"/>
</dbReference>
<accession>A0A3S4ZKK4</accession>
<protein>
    <submittedName>
        <fullName evidence="7">Outer membrane protein GNA2001</fullName>
        <ecNumber evidence="7">3.4.-.-</ecNumber>
    </submittedName>
</protein>
<keyword evidence="3 7" id="KW-0378">Hydrolase</keyword>
<dbReference type="InterPro" id="IPR000064">
    <property type="entry name" value="NLP_P60_dom"/>
</dbReference>
<dbReference type="KEGG" id="nwe:SAMEA3174300_1379"/>
<dbReference type="Gene3D" id="3.90.1720.10">
    <property type="entry name" value="endopeptidase domain like (from Nostoc punctiforme)"/>
    <property type="match status" value="1"/>
</dbReference>
<dbReference type="EMBL" id="LR134533">
    <property type="protein sequence ID" value="VEJ50555.1"/>
    <property type="molecule type" value="Genomic_DNA"/>
</dbReference>
<proteinExistence type="inferred from homology"/>
<comment type="similarity">
    <text evidence="1">Belongs to the peptidase C40 family.</text>
</comment>
<dbReference type="InterPro" id="IPR038765">
    <property type="entry name" value="Papain-like_cys_pep_sf"/>
</dbReference>
<evidence type="ECO:0000256" key="1">
    <source>
        <dbReference type="ARBA" id="ARBA00007074"/>
    </source>
</evidence>
<dbReference type="RefSeq" id="WP_004282655.1">
    <property type="nucleotide sequence ID" value="NZ_CAUJRG010000002.1"/>
</dbReference>
<keyword evidence="5" id="KW-0732">Signal</keyword>
<keyword evidence="2" id="KW-0645">Protease</keyword>
<dbReference type="SUPFAM" id="SSF54001">
    <property type="entry name" value="Cysteine proteinases"/>
    <property type="match status" value="1"/>
</dbReference>
<dbReference type="Pfam" id="PF00877">
    <property type="entry name" value="NLPC_P60"/>
    <property type="match status" value="1"/>
</dbReference>
<feature type="signal peptide" evidence="5">
    <location>
        <begin position="1"/>
        <end position="27"/>
    </location>
</feature>
<reference evidence="7 8" key="1">
    <citation type="submission" date="2018-12" db="EMBL/GenBank/DDBJ databases">
        <authorList>
            <consortium name="Pathogen Informatics"/>
        </authorList>
    </citation>
    <scope>NUCLEOTIDE SEQUENCE [LARGE SCALE GENOMIC DNA]</scope>
    <source>
        <strain evidence="7 8">NCTC12742</strain>
    </source>
</reference>
<feature type="chain" id="PRO_5018718230" evidence="5">
    <location>
        <begin position="28"/>
        <end position="183"/>
    </location>
</feature>
<name>A0A3S4ZKK4_9NEIS</name>
<organism evidence="7 8">
    <name type="scientific">Neisseria weaveri</name>
    <dbReference type="NCBI Taxonomy" id="28091"/>
    <lineage>
        <taxon>Bacteria</taxon>
        <taxon>Pseudomonadati</taxon>
        <taxon>Pseudomonadota</taxon>
        <taxon>Betaproteobacteria</taxon>
        <taxon>Neisseriales</taxon>
        <taxon>Neisseriaceae</taxon>
        <taxon>Neisseria</taxon>
    </lineage>
</organism>
<feature type="domain" description="NlpC/P60" evidence="6">
    <location>
        <begin position="50"/>
        <end position="174"/>
    </location>
</feature>
<keyword evidence="8" id="KW-1185">Reference proteome</keyword>
<dbReference type="GO" id="GO:0008234">
    <property type="term" value="F:cysteine-type peptidase activity"/>
    <property type="evidence" value="ECO:0007669"/>
    <property type="project" value="UniProtKB-KW"/>
</dbReference>
<dbReference type="InterPro" id="IPR051202">
    <property type="entry name" value="Peptidase_C40"/>
</dbReference>
<sequence>MNHFKKLCFSVLTAVLLLSVSGESAHADELEELIKQKVVQAAEDSRPISRGDADDLIKSAMGLLGVAYRYGGTSVSTGFDCSGFMQHIFRRSMQINLPRTSAEQAKMGVHVDRAGLQPGDLVFFRTVKSRISHVGLYIGNNKFIHAPRTGKTIEITSLSNKYWGAKYAFGRRVKKNDPSRFLK</sequence>
<evidence type="ECO:0000256" key="3">
    <source>
        <dbReference type="ARBA" id="ARBA00022801"/>
    </source>
</evidence>
<dbReference type="PANTHER" id="PTHR47053">
    <property type="entry name" value="MUREIN DD-ENDOPEPTIDASE MEPH-RELATED"/>
    <property type="match status" value="1"/>
</dbReference>
<dbReference type="PANTHER" id="PTHR47053:SF1">
    <property type="entry name" value="MUREIN DD-ENDOPEPTIDASE MEPH-RELATED"/>
    <property type="match status" value="1"/>
</dbReference>
<dbReference type="OrthoDB" id="9807055at2"/>
<dbReference type="PROSITE" id="PS51935">
    <property type="entry name" value="NLPC_P60"/>
    <property type="match status" value="1"/>
</dbReference>
<evidence type="ECO:0000313" key="7">
    <source>
        <dbReference type="EMBL" id="VEJ50555.1"/>
    </source>
</evidence>
<dbReference type="AlphaFoldDB" id="A0A3S4ZKK4"/>
<dbReference type="EC" id="3.4.-.-" evidence="7"/>
<dbReference type="STRING" id="28091.SAMEA3174300_01379"/>